<organism evidence="1 2">
    <name type="scientific">Methanoculleus bourgensis (strain ATCC 43281 / DSM 3045 / OCM 15 / MS2)</name>
    <name type="common">Methanogenium bourgense</name>
    <dbReference type="NCBI Taxonomy" id="1201294"/>
    <lineage>
        <taxon>Archaea</taxon>
        <taxon>Methanobacteriati</taxon>
        <taxon>Methanobacteriota</taxon>
        <taxon>Stenosarchaea group</taxon>
        <taxon>Methanomicrobia</taxon>
        <taxon>Methanomicrobiales</taxon>
        <taxon>Methanomicrobiaceae</taxon>
        <taxon>Methanoculleus</taxon>
    </lineage>
</organism>
<reference evidence="2" key="1">
    <citation type="journal article" date="2012" name="J. Bacteriol.">
        <title>Complete genome sequence of the hydrogenotrophic, methanogenic archaeon Methanoculleus bourgensis strain MS2T, isolated from a sewage sludge digester.</title>
        <authorList>
            <person name="Maus I."/>
            <person name="Wibberg D."/>
            <person name="Stantscheff R."/>
            <person name="Eikmeyer F.G."/>
            <person name="Seffner A."/>
            <person name="Boelter J."/>
            <person name="Szczepanowski R."/>
            <person name="Blom J."/>
            <person name="Jaenicke S."/>
            <person name="Konig H."/>
            <person name="Puhler A."/>
            <person name="Schluter A."/>
        </authorList>
    </citation>
    <scope>NUCLEOTIDE SEQUENCE [LARGE SCALE GENOMIC DNA]</scope>
    <source>
        <strain evidence="2">ATCC 43281 / DSM 3045 / OCM 15 / MS2</strain>
    </source>
</reference>
<dbReference type="HOGENOM" id="CLU_079808_0_0_2"/>
<dbReference type="Proteomes" id="UP000009007">
    <property type="component" value="Chromosome I"/>
</dbReference>
<name>I7J788_METBM</name>
<accession>I7J788</accession>
<gene>
    <name evidence="1" type="ordered locus">BN140_0261</name>
</gene>
<dbReference type="STRING" id="1201294.BN140_0261"/>
<dbReference type="AlphaFoldDB" id="I7J788"/>
<sequence>MTHTSCNQGLPQPRFSRLRREPHLLLSRGLPIGNTGLSVPGSGTFTRISARIEIELSQTINNSILMWYIVLGTKISPCGTQTIEIPYLKMCMAINDLVDEILEQSTHEGCFTLSELLHYSNIHSLTGMGISKDSTHTFFLVFSRGEPDGAVFADEKGTLFGDSAVLHLADGEEFDLYLVAPPIADALVSRCRVFEKSHLKRNGRLDIPTIGAPTRQRVGVLCLTIHDGQAPLAGAHVSVRKGKLVITSDVTDSGGRVCFRLLNGRYMCVVSDRTGERTRCIVEFHEPQVETRVDIGGTEDESR</sequence>
<dbReference type="PATRIC" id="fig|1201294.9.peg.285"/>
<evidence type="ECO:0000313" key="2">
    <source>
        <dbReference type="Proteomes" id="UP000009007"/>
    </source>
</evidence>
<keyword evidence="2" id="KW-1185">Reference proteome</keyword>
<evidence type="ECO:0000313" key="1">
    <source>
        <dbReference type="EMBL" id="CCJ35183.2"/>
    </source>
</evidence>
<proteinExistence type="predicted"/>
<dbReference type="KEGG" id="mbg:BN140_0261"/>
<dbReference type="EMBL" id="HE964772">
    <property type="protein sequence ID" value="CCJ35183.2"/>
    <property type="molecule type" value="Genomic_DNA"/>
</dbReference>
<protein>
    <submittedName>
        <fullName evidence="1">Uncharacterized protein</fullName>
    </submittedName>
</protein>